<feature type="compositionally biased region" description="Polar residues" evidence="1">
    <location>
        <begin position="60"/>
        <end position="73"/>
    </location>
</feature>
<evidence type="ECO:0000256" key="1">
    <source>
        <dbReference type="SAM" id="MobiDB-lite"/>
    </source>
</evidence>
<feature type="compositionally biased region" description="Polar residues" evidence="1">
    <location>
        <begin position="1"/>
        <end position="30"/>
    </location>
</feature>
<sequence>MSIAPQHNVSSNHPKQSSIPTQSLSKNSAINKRHLESCKTVREDDDLYRRQPTIPIHSNRPYTTIQDNSASSRRSVAYPKLFKNPLGDGKCLPELERVTLEVGWCEVNQQPKGDGDTHGAMFSSLPPLTSSRTCAGSFSAGQLAYAVLHTPPVHPYRRPHAVSRR</sequence>
<gene>
    <name evidence="2" type="ORF">BD410DRAFT_444016</name>
</gene>
<accession>A0A4Y7PW79</accession>
<reference evidence="2 3" key="1">
    <citation type="submission" date="2018-06" db="EMBL/GenBank/DDBJ databases">
        <title>A transcriptomic atlas of mushroom development highlights an independent origin of complex multicellularity.</title>
        <authorList>
            <consortium name="DOE Joint Genome Institute"/>
            <person name="Krizsan K."/>
            <person name="Almasi E."/>
            <person name="Merenyi Z."/>
            <person name="Sahu N."/>
            <person name="Viragh M."/>
            <person name="Koszo T."/>
            <person name="Mondo S."/>
            <person name="Kiss B."/>
            <person name="Balint B."/>
            <person name="Kues U."/>
            <person name="Barry K."/>
            <person name="Hegedus J.C."/>
            <person name="Henrissat B."/>
            <person name="Johnson J."/>
            <person name="Lipzen A."/>
            <person name="Ohm R."/>
            <person name="Nagy I."/>
            <person name="Pangilinan J."/>
            <person name="Yan J."/>
            <person name="Xiong Y."/>
            <person name="Grigoriev I.V."/>
            <person name="Hibbett D.S."/>
            <person name="Nagy L.G."/>
        </authorList>
    </citation>
    <scope>NUCLEOTIDE SEQUENCE [LARGE SCALE GENOMIC DNA]</scope>
    <source>
        <strain evidence="2 3">SZMC22713</strain>
    </source>
</reference>
<dbReference type="Proteomes" id="UP000294933">
    <property type="component" value="Unassembled WGS sequence"/>
</dbReference>
<proteinExistence type="predicted"/>
<name>A0A4Y7PW79_9AGAM</name>
<evidence type="ECO:0000313" key="2">
    <source>
        <dbReference type="EMBL" id="TDL19288.1"/>
    </source>
</evidence>
<feature type="compositionally biased region" description="Basic and acidic residues" evidence="1">
    <location>
        <begin position="33"/>
        <end position="42"/>
    </location>
</feature>
<feature type="region of interest" description="Disordered" evidence="1">
    <location>
        <begin position="1"/>
        <end position="73"/>
    </location>
</feature>
<protein>
    <submittedName>
        <fullName evidence="2">Uncharacterized protein</fullName>
    </submittedName>
</protein>
<evidence type="ECO:0000313" key="3">
    <source>
        <dbReference type="Proteomes" id="UP000294933"/>
    </source>
</evidence>
<keyword evidence="3" id="KW-1185">Reference proteome</keyword>
<dbReference type="VEuPathDB" id="FungiDB:BD410DRAFT_444016"/>
<organism evidence="2 3">
    <name type="scientific">Rickenella mellea</name>
    <dbReference type="NCBI Taxonomy" id="50990"/>
    <lineage>
        <taxon>Eukaryota</taxon>
        <taxon>Fungi</taxon>
        <taxon>Dikarya</taxon>
        <taxon>Basidiomycota</taxon>
        <taxon>Agaricomycotina</taxon>
        <taxon>Agaricomycetes</taxon>
        <taxon>Hymenochaetales</taxon>
        <taxon>Rickenellaceae</taxon>
        <taxon>Rickenella</taxon>
    </lineage>
</organism>
<dbReference type="EMBL" id="ML170198">
    <property type="protein sequence ID" value="TDL19288.1"/>
    <property type="molecule type" value="Genomic_DNA"/>
</dbReference>
<dbReference type="AlphaFoldDB" id="A0A4Y7PW79"/>